<name>A0A4R1MLC4_9FIRM</name>
<keyword evidence="1" id="KW-0812">Transmembrane</keyword>
<dbReference type="EMBL" id="SMGQ01000012">
    <property type="protein sequence ID" value="TCK93315.1"/>
    <property type="molecule type" value="Genomic_DNA"/>
</dbReference>
<evidence type="ECO:0000313" key="3">
    <source>
        <dbReference type="Proteomes" id="UP000294545"/>
    </source>
</evidence>
<evidence type="ECO:0000256" key="1">
    <source>
        <dbReference type="SAM" id="Phobius"/>
    </source>
</evidence>
<dbReference type="Proteomes" id="UP000294545">
    <property type="component" value="Unassembled WGS sequence"/>
</dbReference>
<protein>
    <submittedName>
        <fullName evidence="2">Uncharacterized protein</fullName>
    </submittedName>
</protein>
<accession>A0A4R1MLC4</accession>
<comment type="caution">
    <text evidence="2">The sequence shown here is derived from an EMBL/GenBank/DDBJ whole genome shotgun (WGS) entry which is preliminary data.</text>
</comment>
<organism evidence="2 3">
    <name type="scientific">Natranaerovirga hydrolytica</name>
    <dbReference type="NCBI Taxonomy" id="680378"/>
    <lineage>
        <taxon>Bacteria</taxon>
        <taxon>Bacillati</taxon>
        <taxon>Bacillota</taxon>
        <taxon>Clostridia</taxon>
        <taxon>Lachnospirales</taxon>
        <taxon>Natranaerovirgaceae</taxon>
        <taxon>Natranaerovirga</taxon>
    </lineage>
</organism>
<keyword evidence="1" id="KW-0472">Membrane</keyword>
<reference evidence="2 3" key="1">
    <citation type="submission" date="2019-03" db="EMBL/GenBank/DDBJ databases">
        <title>Genomic Encyclopedia of Type Strains, Phase IV (KMG-IV): sequencing the most valuable type-strain genomes for metagenomic binning, comparative biology and taxonomic classification.</title>
        <authorList>
            <person name="Goeker M."/>
        </authorList>
    </citation>
    <scope>NUCLEOTIDE SEQUENCE [LARGE SCALE GENOMIC DNA]</scope>
    <source>
        <strain evidence="2 3">DSM 24176</strain>
    </source>
</reference>
<keyword evidence="1" id="KW-1133">Transmembrane helix</keyword>
<gene>
    <name evidence="2" type="ORF">EDC19_1507</name>
</gene>
<feature type="transmembrane region" description="Helical" evidence="1">
    <location>
        <begin position="43"/>
        <end position="63"/>
    </location>
</feature>
<feature type="transmembrane region" description="Helical" evidence="1">
    <location>
        <begin position="6"/>
        <end position="22"/>
    </location>
</feature>
<keyword evidence="3" id="KW-1185">Reference proteome</keyword>
<feature type="transmembrane region" description="Helical" evidence="1">
    <location>
        <begin position="69"/>
        <end position="86"/>
    </location>
</feature>
<proteinExistence type="predicted"/>
<dbReference type="AlphaFoldDB" id="A0A4R1MLC4"/>
<evidence type="ECO:0000313" key="2">
    <source>
        <dbReference type="EMBL" id="TCK93315.1"/>
    </source>
</evidence>
<sequence length="91" mass="10670">MLEVYMAWGIGALFFVHGLTHYNKNNIFTLLNGLQNHKYKKRIQNVVIFTTSILTSVFGIIYWQFSVRFSLIILIPIISNIMIIVMKKIYD</sequence>